<dbReference type="EMBL" id="BRXX01000001">
    <property type="protein sequence ID" value="GMH81284.1"/>
    <property type="molecule type" value="Genomic_DNA"/>
</dbReference>
<reference evidence="2" key="1">
    <citation type="journal article" date="2023" name="Commun. Biol.">
        <title>Genome analysis of Parmales, the sister group of diatoms, reveals the evolutionary specialization of diatoms from phago-mixotrophs to photoautotrophs.</title>
        <authorList>
            <person name="Ban H."/>
            <person name="Sato S."/>
            <person name="Yoshikawa S."/>
            <person name="Yamada K."/>
            <person name="Nakamura Y."/>
            <person name="Ichinomiya M."/>
            <person name="Sato N."/>
            <person name="Blanc-Mathieu R."/>
            <person name="Endo H."/>
            <person name="Kuwata A."/>
            <person name="Ogata H."/>
        </authorList>
    </citation>
    <scope>NUCLEOTIDE SEQUENCE [LARGE SCALE GENOMIC DNA]</scope>
    <source>
        <strain evidence="2">NIES 3699</strain>
    </source>
</reference>
<gene>
    <name evidence="1" type="ORF">TrVE_jg8704</name>
</gene>
<evidence type="ECO:0000313" key="2">
    <source>
        <dbReference type="Proteomes" id="UP001165160"/>
    </source>
</evidence>
<evidence type="ECO:0000313" key="1">
    <source>
        <dbReference type="EMBL" id="GMH81284.1"/>
    </source>
</evidence>
<protein>
    <submittedName>
        <fullName evidence="1">Uncharacterized protein</fullName>
    </submittedName>
</protein>
<organism evidence="1 2">
    <name type="scientific">Triparma verrucosa</name>
    <dbReference type="NCBI Taxonomy" id="1606542"/>
    <lineage>
        <taxon>Eukaryota</taxon>
        <taxon>Sar</taxon>
        <taxon>Stramenopiles</taxon>
        <taxon>Ochrophyta</taxon>
        <taxon>Bolidophyceae</taxon>
        <taxon>Parmales</taxon>
        <taxon>Triparmaceae</taxon>
        <taxon>Triparma</taxon>
    </lineage>
</organism>
<keyword evidence="2" id="KW-1185">Reference proteome</keyword>
<proteinExistence type="predicted"/>
<name>A0A9W7B017_9STRA</name>
<comment type="caution">
    <text evidence="1">The sequence shown here is derived from an EMBL/GenBank/DDBJ whole genome shotgun (WGS) entry which is preliminary data.</text>
</comment>
<accession>A0A9W7B017</accession>
<dbReference type="AlphaFoldDB" id="A0A9W7B017"/>
<dbReference type="Proteomes" id="UP001165160">
    <property type="component" value="Unassembled WGS sequence"/>
</dbReference>
<sequence>MTKKTREPVDLALIVMGIGGVRFGDLRNVPAAITPQLCAVVCMRRNEIDASDIIMIQGDIWPKLITDLVPRVRIVPQQTHAQRLEKQRIYSQKERAG</sequence>